<gene>
    <name evidence="2" type="ORF">FHX53_001564</name>
</gene>
<dbReference type="PANTHER" id="PTHR30543:SF21">
    <property type="entry name" value="NAD(P)H-DEPENDENT FMN REDUCTASE LOT6"/>
    <property type="match status" value="1"/>
</dbReference>
<accession>A0A839EC02</accession>
<dbReference type="GO" id="GO:0010181">
    <property type="term" value="F:FMN binding"/>
    <property type="evidence" value="ECO:0007669"/>
    <property type="project" value="TreeGrafter"/>
</dbReference>
<dbReference type="SUPFAM" id="SSF52218">
    <property type="entry name" value="Flavoproteins"/>
    <property type="match status" value="1"/>
</dbReference>
<evidence type="ECO:0000313" key="3">
    <source>
        <dbReference type="Proteomes" id="UP000585905"/>
    </source>
</evidence>
<dbReference type="AlphaFoldDB" id="A0A839EC02"/>
<sequence>MTRIMIIVGSVRPGRVGLSVAEWVRDRIQESLDGDGDGDAASLDLVDLAELNLPFLDEPHHPAKRAYTKPHTVAWSERVSAADAVVLVSPEYNHSYSPALKNAIDFLFTEWAHKPVAVVSYGGASAGTRGAAALAPVLASVGLVKVAANPEINFIGTRMIDGVFQGDDKLGGTVATMTRMLVETSEALKPLR</sequence>
<dbReference type="Pfam" id="PF03358">
    <property type="entry name" value="FMN_red"/>
    <property type="match status" value="1"/>
</dbReference>
<proteinExistence type="predicted"/>
<evidence type="ECO:0000259" key="1">
    <source>
        <dbReference type="Pfam" id="PF03358"/>
    </source>
</evidence>
<organism evidence="2 3">
    <name type="scientific">Microcella alkalica</name>
    <dbReference type="NCBI Taxonomy" id="355930"/>
    <lineage>
        <taxon>Bacteria</taxon>
        <taxon>Bacillati</taxon>
        <taxon>Actinomycetota</taxon>
        <taxon>Actinomycetes</taxon>
        <taxon>Micrococcales</taxon>
        <taxon>Microbacteriaceae</taxon>
        <taxon>Microcella</taxon>
    </lineage>
</organism>
<dbReference type="EMBL" id="JACGWX010000003">
    <property type="protein sequence ID" value="MBA8847972.1"/>
    <property type="molecule type" value="Genomic_DNA"/>
</dbReference>
<reference evidence="2 3" key="1">
    <citation type="submission" date="2020-07" db="EMBL/GenBank/DDBJ databases">
        <title>Sequencing the genomes of 1000 actinobacteria strains.</title>
        <authorList>
            <person name="Klenk H.-P."/>
        </authorList>
    </citation>
    <scope>NUCLEOTIDE SEQUENCE [LARGE SCALE GENOMIC DNA]</scope>
    <source>
        <strain evidence="2 3">DSM 19663</strain>
    </source>
</reference>
<dbReference type="Proteomes" id="UP000585905">
    <property type="component" value="Unassembled WGS sequence"/>
</dbReference>
<dbReference type="RefSeq" id="WP_182490784.1">
    <property type="nucleotide sequence ID" value="NZ_BAAAOV010000001.1"/>
</dbReference>
<dbReference type="InterPro" id="IPR005025">
    <property type="entry name" value="FMN_Rdtase-like_dom"/>
</dbReference>
<feature type="domain" description="NADPH-dependent FMN reductase-like" evidence="1">
    <location>
        <begin position="2"/>
        <end position="147"/>
    </location>
</feature>
<dbReference type="GO" id="GO:0016491">
    <property type="term" value="F:oxidoreductase activity"/>
    <property type="evidence" value="ECO:0007669"/>
    <property type="project" value="InterPro"/>
</dbReference>
<name>A0A839EC02_9MICO</name>
<comment type="caution">
    <text evidence="2">The sequence shown here is derived from an EMBL/GenBank/DDBJ whole genome shotgun (WGS) entry which is preliminary data.</text>
</comment>
<dbReference type="InterPro" id="IPR050712">
    <property type="entry name" value="NAD(P)H-dep_reductase"/>
</dbReference>
<dbReference type="GO" id="GO:0005829">
    <property type="term" value="C:cytosol"/>
    <property type="evidence" value="ECO:0007669"/>
    <property type="project" value="TreeGrafter"/>
</dbReference>
<dbReference type="PANTHER" id="PTHR30543">
    <property type="entry name" value="CHROMATE REDUCTASE"/>
    <property type="match status" value="1"/>
</dbReference>
<dbReference type="InterPro" id="IPR029039">
    <property type="entry name" value="Flavoprotein-like_sf"/>
</dbReference>
<protein>
    <submittedName>
        <fullName evidence="2">NAD(P)H-dependent FMN reductase</fullName>
    </submittedName>
</protein>
<evidence type="ECO:0000313" key="2">
    <source>
        <dbReference type="EMBL" id="MBA8847972.1"/>
    </source>
</evidence>
<keyword evidence="3" id="KW-1185">Reference proteome</keyword>
<dbReference type="Gene3D" id="3.40.50.360">
    <property type="match status" value="1"/>
</dbReference>